<dbReference type="InParanoid" id="K1QYN0"/>
<dbReference type="SUPFAM" id="SSF48065">
    <property type="entry name" value="DBL homology domain (DH-domain)"/>
    <property type="match status" value="1"/>
</dbReference>
<dbReference type="Pfam" id="PF00621">
    <property type="entry name" value="RhoGEF"/>
    <property type="match status" value="1"/>
</dbReference>
<dbReference type="GO" id="GO:0005085">
    <property type="term" value="F:guanyl-nucleotide exchange factor activity"/>
    <property type="evidence" value="ECO:0007669"/>
    <property type="project" value="InterPro"/>
</dbReference>
<dbReference type="HOGENOM" id="CLU_2123442_0_0_1"/>
<dbReference type="InterPro" id="IPR035899">
    <property type="entry name" value="DBL_dom_sf"/>
</dbReference>
<dbReference type="EMBL" id="JH816631">
    <property type="protein sequence ID" value="EKC33965.1"/>
    <property type="molecule type" value="Genomic_DNA"/>
</dbReference>
<protein>
    <submittedName>
        <fullName evidence="1">Uncharacterized protein</fullName>
    </submittedName>
</protein>
<dbReference type="PROSITE" id="PS50010">
    <property type="entry name" value="DH_2"/>
    <property type="match status" value="1"/>
</dbReference>
<name>K1QYN0_MAGGI</name>
<sequence>MDYRISSYRLIMDSTRSILNSDSSCGSPPLDSGLEDVFEELADGLDYPRVDARHEMVHDLLKSEREYGKRLRSILDTYAEPLRKFSSLTPEDHRVLFVGVEPILSIKQNLLVDN</sequence>
<dbReference type="InterPro" id="IPR000219">
    <property type="entry name" value="DH_dom"/>
</dbReference>
<gene>
    <name evidence="1" type="ORF">CGI_10021036</name>
</gene>
<accession>K1QYN0</accession>
<reference evidence="1" key="1">
    <citation type="journal article" date="2012" name="Nature">
        <title>The oyster genome reveals stress adaptation and complexity of shell formation.</title>
        <authorList>
            <person name="Zhang G."/>
            <person name="Fang X."/>
            <person name="Guo X."/>
            <person name="Li L."/>
            <person name="Luo R."/>
            <person name="Xu F."/>
            <person name="Yang P."/>
            <person name="Zhang L."/>
            <person name="Wang X."/>
            <person name="Qi H."/>
            <person name="Xiong Z."/>
            <person name="Que H."/>
            <person name="Xie Y."/>
            <person name="Holland P.W."/>
            <person name="Paps J."/>
            <person name="Zhu Y."/>
            <person name="Wu F."/>
            <person name="Chen Y."/>
            <person name="Wang J."/>
            <person name="Peng C."/>
            <person name="Meng J."/>
            <person name="Yang L."/>
            <person name="Liu J."/>
            <person name="Wen B."/>
            <person name="Zhang N."/>
            <person name="Huang Z."/>
            <person name="Zhu Q."/>
            <person name="Feng Y."/>
            <person name="Mount A."/>
            <person name="Hedgecock D."/>
            <person name="Xu Z."/>
            <person name="Liu Y."/>
            <person name="Domazet-Loso T."/>
            <person name="Du Y."/>
            <person name="Sun X."/>
            <person name="Zhang S."/>
            <person name="Liu B."/>
            <person name="Cheng P."/>
            <person name="Jiang X."/>
            <person name="Li J."/>
            <person name="Fan D."/>
            <person name="Wang W."/>
            <person name="Fu W."/>
            <person name="Wang T."/>
            <person name="Wang B."/>
            <person name="Zhang J."/>
            <person name="Peng Z."/>
            <person name="Li Y."/>
            <person name="Li N."/>
            <person name="Wang J."/>
            <person name="Chen M."/>
            <person name="He Y."/>
            <person name="Tan F."/>
            <person name="Song X."/>
            <person name="Zheng Q."/>
            <person name="Huang R."/>
            <person name="Yang H."/>
            <person name="Du X."/>
            <person name="Chen L."/>
            <person name="Yang M."/>
            <person name="Gaffney P.M."/>
            <person name="Wang S."/>
            <person name="Luo L."/>
            <person name="She Z."/>
            <person name="Ming Y."/>
            <person name="Huang W."/>
            <person name="Zhang S."/>
            <person name="Huang B."/>
            <person name="Zhang Y."/>
            <person name="Qu T."/>
            <person name="Ni P."/>
            <person name="Miao G."/>
            <person name="Wang J."/>
            <person name="Wang Q."/>
            <person name="Steinberg C.E."/>
            <person name="Wang H."/>
            <person name="Li N."/>
            <person name="Qian L."/>
            <person name="Zhang G."/>
            <person name="Li Y."/>
            <person name="Yang H."/>
            <person name="Liu X."/>
            <person name="Wang J."/>
            <person name="Yin Y."/>
            <person name="Wang J."/>
        </authorList>
    </citation>
    <scope>NUCLEOTIDE SEQUENCE [LARGE SCALE GENOMIC DNA]</scope>
    <source>
        <strain evidence="1">05x7-T-G4-1.051#20</strain>
    </source>
</reference>
<organism evidence="1">
    <name type="scientific">Magallana gigas</name>
    <name type="common">Pacific oyster</name>
    <name type="synonym">Crassostrea gigas</name>
    <dbReference type="NCBI Taxonomy" id="29159"/>
    <lineage>
        <taxon>Eukaryota</taxon>
        <taxon>Metazoa</taxon>
        <taxon>Spiralia</taxon>
        <taxon>Lophotrochozoa</taxon>
        <taxon>Mollusca</taxon>
        <taxon>Bivalvia</taxon>
        <taxon>Autobranchia</taxon>
        <taxon>Pteriomorphia</taxon>
        <taxon>Ostreida</taxon>
        <taxon>Ostreoidea</taxon>
        <taxon>Ostreidae</taxon>
        <taxon>Magallana</taxon>
    </lineage>
</organism>
<proteinExistence type="predicted"/>
<evidence type="ECO:0000313" key="1">
    <source>
        <dbReference type="EMBL" id="EKC33965.1"/>
    </source>
</evidence>
<dbReference type="AlphaFoldDB" id="K1QYN0"/>
<dbReference type="Gene3D" id="1.20.900.10">
    <property type="entry name" value="Dbl homology (DH) domain"/>
    <property type="match status" value="1"/>
</dbReference>